<name>A8UFP8_AREMA</name>
<evidence type="ECO:0000256" key="2">
    <source>
        <dbReference type="ARBA" id="ARBA00005436"/>
    </source>
</evidence>
<dbReference type="PANTHER" id="PTHR45696:SF10">
    <property type="entry name" value="LARGE RIBOSOMAL SUBUNIT PROTEIN P1"/>
    <property type="match status" value="1"/>
</dbReference>
<protein>
    <recommendedName>
        <fullName evidence="5">Large ribosomal subunit protein P1</fullName>
    </recommendedName>
    <alternativeName>
        <fullName evidence="6">60S acidic ribosomal protein P1</fullName>
    </alternativeName>
</protein>
<dbReference type="PANTHER" id="PTHR45696">
    <property type="entry name" value="60S ACIDIC RIBOSOMAL PROTEIN P1"/>
    <property type="match status" value="1"/>
</dbReference>
<evidence type="ECO:0000256" key="1">
    <source>
        <dbReference type="ARBA" id="ARBA00003362"/>
    </source>
</evidence>
<evidence type="ECO:0000256" key="4">
    <source>
        <dbReference type="ARBA" id="ARBA00023274"/>
    </source>
</evidence>
<dbReference type="GO" id="GO:0022625">
    <property type="term" value="C:cytosolic large ribosomal subunit"/>
    <property type="evidence" value="ECO:0007669"/>
    <property type="project" value="TreeGrafter"/>
</dbReference>
<feature type="region of interest" description="Disordered" evidence="7">
    <location>
        <begin position="74"/>
        <end position="108"/>
    </location>
</feature>
<reference evidence="8" key="1">
    <citation type="journal article" date="2007" name="Mol. Biol. Evol.">
        <title>Spiralian phylogenomics supports the resurrection of Bryozoa comprising Ectoprocta and Entoprocta.</title>
        <authorList>
            <person name="Hausdorf B."/>
            <person name="Helmkampf M."/>
            <person name="Meyer A."/>
            <person name="Witek A."/>
            <person name="Herlyn H."/>
            <person name="Bruchhaus I."/>
            <person name="Hankeln T."/>
            <person name="Struck T.H."/>
            <person name="Lieb B."/>
        </authorList>
    </citation>
    <scope>NUCLEOTIDE SEQUENCE</scope>
</reference>
<dbReference type="GO" id="GO:0003735">
    <property type="term" value="F:structural constituent of ribosome"/>
    <property type="evidence" value="ECO:0007669"/>
    <property type="project" value="InterPro"/>
</dbReference>
<dbReference type="InterPro" id="IPR027534">
    <property type="entry name" value="Ribosomal_P1/P2"/>
</dbReference>
<dbReference type="GO" id="GO:0006414">
    <property type="term" value="P:translational elongation"/>
    <property type="evidence" value="ECO:0007669"/>
    <property type="project" value="InterPro"/>
</dbReference>
<evidence type="ECO:0000256" key="7">
    <source>
        <dbReference type="SAM" id="MobiDB-lite"/>
    </source>
</evidence>
<evidence type="ECO:0000313" key="8">
    <source>
        <dbReference type="EMBL" id="ABW23196.1"/>
    </source>
</evidence>
<comment type="function">
    <text evidence="1">Plays an important role in the elongation step of protein synthesis.</text>
</comment>
<evidence type="ECO:0000256" key="3">
    <source>
        <dbReference type="ARBA" id="ARBA00022980"/>
    </source>
</evidence>
<dbReference type="AlphaFoldDB" id="A8UFP8"/>
<keyword evidence="3 8" id="KW-0689">Ribosomal protein</keyword>
<dbReference type="GO" id="GO:0043021">
    <property type="term" value="F:ribonucleoprotein complex binding"/>
    <property type="evidence" value="ECO:0007669"/>
    <property type="project" value="TreeGrafter"/>
</dbReference>
<dbReference type="FunFam" id="1.10.10.1410:FF:000001">
    <property type="entry name" value="60S acidic ribosomal protein P1"/>
    <property type="match status" value="1"/>
</dbReference>
<organism evidence="8">
    <name type="scientific">Arenicola marina</name>
    <name type="common">Lugworm</name>
    <name type="synonym">Lumbricus marinus</name>
    <dbReference type="NCBI Taxonomy" id="6344"/>
    <lineage>
        <taxon>Eukaryota</taxon>
        <taxon>Metazoa</taxon>
        <taxon>Spiralia</taxon>
        <taxon>Lophotrochozoa</taxon>
        <taxon>Annelida</taxon>
        <taxon>Polychaeta</taxon>
        <taxon>Sedentaria</taxon>
        <taxon>Scolecida</taxon>
        <taxon>Arenicolidae</taxon>
        <taxon>Arenicola</taxon>
    </lineage>
</organism>
<keyword evidence="4" id="KW-0687">Ribonucleoprotein</keyword>
<dbReference type="CDD" id="cd05831">
    <property type="entry name" value="Ribosomal_P1"/>
    <property type="match status" value="1"/>
</dbReference>
<sequence length="108" mass="11305">MASRDELACIYSALILVDDDVPVTAEKINTICQAAGLNIEPYWPSLFARALTGVDIKALISNIGSASAAPAAAGAAPAAAEEKKEEKKEAKEESADESDEDMGFGLFD</sequence>
<evidence type="ECO:0000256" key="5">
    <source>
        <dbReference type="ARBA" id="ARBA00041116"/>
    </source>
</evidence>
<dbReference type="Gene3D" id="1.10.10.1410">
    <property type="match status" value="1"/>
</dbReference>
<evidence type="ECO:0000256" key="6">
    <source>
        <dbReference type="ARBA" id="ARBA00042918"/>
    </source>
</evidence>
<dbReference type="HAMAP" id="MF_01478">
    <property type="entry name" value="Ribosomal_L12_arch"/>
    <property type="match status" value="1"/>
</dbReference>
<dbReference type="InterPro" id="IPR038716">
    <property type="entry name" value="P1/P2_N_sf"/>
</dbReference>
<dbReference type="Pfam" id="PF00428">
    <property type="entry name" value="Ribosomal_60s"/>
    <property type="match status" value="1"/>
</dbReference>
<proteinExistence type="evidence at transcript level"/>
<dbReference type="GO" id="GO:0002181">
    <property type="term" value="P:cytoplasmic translation"/>
    <property type="evidence" value="ECO:0007669"/>
    <property type="project" value="TreeGrafter"/>
</dbReference>
<dbReference type="GO" id="GO:0030295">
    <property type="term" value="F:protein kinase activator activity"/>
    <property type="evidence" value="ECO:0007669"/>
    <property type="project" value="TreeGrafter"/>
</dbReference>
<dbReference type="EMBL" id="EU124991">
    <property type="protein sequence ID" value="ABW23196.1"/>
    <property type="molecule type" value="mRNA"/>
</dbReference>
<accession>A8UFP8</accession>
<feature type="compositionally biased region" description="Basic and acidic residues" evidence="7">
    <location>
        <begin position="80"/>
        <end position="93"/>
    </location>
</feature>
<comment type="similarity">
    <text evidence="2">Belongs to the eukaryotic ribosomal protein P1/P2 family.</text>
</comment>